<dbReference type="EMBL" id="LACB01000198">
    <property type="protein sequence ID" value="KAJ9486653.1"/>
    <property type="molecule type" value="Genomic_DNA"/>
</dbReference>
<organism evidence="7 8">
    <name type="scientific">Penicillium thymicola</name>
    <dbReference type="NCBI Taxonomy" id="293382"/>
    <lineage>
        <taxon>Eukaryota</taxon>
        <taxon>Fungi</taxon>
        <taxon>Dikarya</taxon>
        <taxon>Ascomycota</taxon>
        <taxon>Pezizomycotina</taxon>
        <taxon>Eurotiomycetes</taxon>
        <taxon>Eurotiomycetidae</taxon>
        <taxon>Eurotiales</taxon>
        <taxon>Aspergillaceae</taxon>
        <taxon>Penicillium</taxon>
    </lineage>
</organism>
<feature type="transmembrane region" description="Helical" evidence="5">
    <location>
        <begin position="438"/>
        <end position="456"/>
    </location>
</feature>
<dbReference type="GO" id="GO:0016020">
    <property type="term" value="C:membrane"/>
    <property type="evidence" value="ECO:0007669"/>
    <property type="project" value="UniProtKB-SubCell"/>
</dbReference>
<comment type="caution">
    <text evidence="7">The sequence shown here is derived from an EMBL/GenBank/DDBJ whole genome shotgun (WGS) entry which is preliminary data.</text>
</comment>
<keyword evidence="8" id="KW-1185">Reference proteome</keyword>
<gene>
    <name evidence="7" type="ORF">VN97_g6673</name>
</gene>
<proteinExistence type="predicted"/>
<feature type="transmembrane region" description="Helical" evidence="5">
    <location>
        <begin position="382"/>
        <end position="403"/>
    </location>
</feature>
<evidence type="ECO:0000313" key="8">
    <source>
        <dbReference type="Proteomes" id="UP001227192"/>
    </source>
</evidence>
<dbReference type="Proteomes" id="UP001227192">
    <property type="component" value="Unassembled WGS sequence"/>
</dbReference>
<protein>
    <recommendedName>
        <fullName evidence="6">CorA-like transporter domain-containing protein</fullName>
    </recommendedName>
</protein>
<evidence type="ECO:0000256" key="3">
    <source>
        <dbReference type="ARBA" id="ARBA00022989"/>
    </source>
</evidence>
<evidence type="ECO:0000256" key="4">
    <source>
        <dbReference type="ARBA" id="ARBA00023136"/>
    </source>
</evidence>
<dbReference type="Pfam" id="PF26616">
    <property type="entry name" value="CorA-like"/>
    <property type="match status" value="1"/>
</dbReference>
<sequence length="467" mass="53444">MTSFDHHYVDHPVEPVQVFEIGQDASPFLARGSYQQSDLRTIEDTASFLRNNQNKPYKCRLVSICQRNSRRPLQITKSMLDLLVAGHEIGPSFWAVPSCFYQRSDDLEGVFCLPFTESCSASINEISYTIRYPEYKPQDDKWVIRQTGIYHRYDKTSSRSLYVLFNPTPQSKAHSQADNLLRNFCPKVESDPFWLHQVLFDTYFPAWRNYIAVHEQRFLPLAGSAIATFISGPLAVGYDSLRTLTALQTRFLEVPAILTSATDILDELCNVVSSMSVAPTNHGGVHYFKNHRRECIANSRNAAHLQQRANIVSKLLADTLLLRDQVLAKEQNANMLRLNKSAVFITTLSLVYLPSSFLATIFGMNFFDMDQANNRIVGTPMIWIFFVSAAALTTVTFLLYYWLLRRDGAALQGLAPRIQILSYRHIRLERPATMMKPFILAVISDIYGYWAANLFLDMSSRYMHRQK</sequence>
<feature type="domain" description="CorA-like transporter" evidence="6">
    <location>
        <begin position="33"/>
        <end position="167"/>
    </location>
</feature>
<evidence type="ECO:0000256" key="1">
    <source>
        <dbReference type="ARBA" id="ARBA00004141"/>
    </source>
</evidence>
<reference evidence="7" key="2">
    <citation type="journal article" date="2016" name="Fungal Biol.">
        <title>Ochratoxin A production by Penicillium thymicola.</title>
        <authorList>
            <person name="Nguyen H.D.T."/>
            <person name="McMullin D.R."/>
            <person name="Ponomareva E."/>
            <person name="Riley R."/>
            <person name="Pomraning K.R."/>
            <person name="Baker S.E."/>
            <person name="Seifert K.A."/>
        </authorList>
    </citation>
    <scope>NUCLEOTIDE SEQUENCE</scope>
    <source>
        <strain evidence="7">DAOM 180753</strain>
    </source>
</reference>
<feature type="transmembrane region" description="Helical" evidence="5">
    <location>
        <begin position="342"/>
        <end position="362"/>
    </location>
</feature>
<dbReference type="GO" id="GO:0046873">
    <property type="term" value="F:metal ion transmembrane transporter activity"/>
    <property type="evidence" value="ECO:0007669"/>
    <property type="project" value="InterPro"/>
</dbReference>
<dbReference type="InterPro" id="IPR058257">
    <property type="entry name" value="CorA-like_dom"/>
</dbReference>
<accession>A0AAI9TGG4</accession>
<evidence type="ECO:0000259" key="6">
    <source>
        <dbReference type="Pfam" id="PF26616"/>
    </source>
</evidence>
<evidence type="ECO:0000256" key="5">
    <source>
        <dbReference type="SAM" id="Phobius"/>
    </source>
</evidence>
<keyword evidence="4 5" id="KW-0472">Membrane</keyword>
<keyword evidence="3 5" id="KW-1133">Transmembrane helix</keyword>
<evidence type="ECO:0000313" key="7">
    <source>
        <dbReference type="EMBL" id="KAJ9486653.1"/>
    </source>
</evidence>
<dbReference type="SUPFAM" id="SSF144083">
    <property type="entry name" value="Magnesium transport protein CorA, transmembrane region"/>
    <property type="match status" value="1"/>
</dbReference>
<dbReference type="AlphaFoldDB" id="A0AAI9TGG4"/>
<name>A0AAI9TGG4_PENTH</name>
<reference evidence="7" key="1">
    <citation type="submission" date="2015-06" db="EMBL/GenBank/DDBJ databases">
        <authorList>
            <person name="Nguyen H."/>
        </authorList>
    </citation>
    <scope>NUCLEOTIDE SEQUENCE</scope>
    <source>
        <strain evidence="7">DAOM 180753</strain>
    </source>
</reference>
<dbReference type="InterPro" id="IPR045863">
    <property type="entry name" value="CorA_TM1_TM2"/>
</dbReference>
<keyword evidence="2 5" id="KW-0812">Transmembrane</keyword>
<comment type="subcellular location">
    <subcellularLocation>
        <location evidence="1">Membrane</location>
        <topology evidence="1">Multi-pass membrane protein</topology>
    </subcellularLocation>
</comment>
<dbReference type="Pfam" id="PF01544">
    <property type="entry name" value="CorA"/>
    <property type="match status" value="1"/>
</dbReference>
<dbReference type="Gene3D" id="1.20.58.340">
    <property type="entry name" value="Magnesium transport protein CorA, transmembrane region"/>
    <property type="match status" value="1"/>
</dbReference>
<evidence type="ECO:0000256" key="2">
    <source>
        <dbReference type="ARBA" id="ARBA00022692"/>
    </source>
</evidence>
<dbReference type="InterPro" id="IPR002523">
    <property type="entry name" value="MgTranspt_CorA/ZnTranspt_ZntB"/>
</dbReference>